<dbReference type="GO" id="GO:0042761">
    <property type="term" value="P:very long-chain fatty acid biosynthetic process"/>
    <property type="evidence" value="ECO:0007669"/>
    <property type="project" value="TreeGrafter"/>
</dbReference>
<dbReference type="GO" id="GO:0005789">
    <property type="term" value="C:endoplasmic reticulum membrane"/>
    <property type="evidence" value="ECO:0007669"/>
    <property type="project" value="TreeGrafter"/>
</dbReference>
<evidence type="ECO:0000256" key="10">
    <source>
        <dbReference type="RuleBase" id="RU361115"/>
    </source>
</evidence>
<dbReference type="GO" id="GO:0019367">
    <property type="term" value="P:fatty acid elongation, saturated fatty acid"/>
    <property type="evidence" value="ECO:0007669"/>
    <property type="project" value="TreeGrafter"/>
</dbReference>
<comment type="similarity">
    <text evidence="10">Belongs to the ELO family.</text>
</comment>
<dbReference type="PANTHER" id="PTHR11157">
    <property type="entry name" value="FATTY ACID ACYL TRANSFERASE-RELATED"/>
    <property type="match status" value="1"/>
</dbReference>
<dbReference type="GO" id="GO:0034626">
    <property type="term" value="P:fatty acid elongation, polyunsaturated fatty acid"/>
    <property type="evidence" value="ECO:0007669"/>
    <property type="project" value="TreeGrafter"/>
</dbReference>
<keyword evidence="12" id="KW-1185">Reference proteome</keyword>
<comment type="caution">
    <text evidence="10">Lacks conserved residue(s) required for the propagation of feature annotation.</text>
</comment>
<organism evidence="11 12">
    <name type="scientific">Megalurothrips usitatus</name>
    <name type="common">bean blossom thrips</name>
    <dbReference type="NCBI Taxonomy" id="439358"/>
    <lineage>
        <taxon>Eukaryota</taxon>
        <taxon>Metazoa</taxon>
        <taxon>Ecdysozoa</taxon>
        <taxon>Arthropoda</taxon>
        <taxon>Hexapoda</taxon>
        <taxon>Insecta</taxon>
        <taxon>Pterygota</taxon>
        <taxon>Neoptera</taxon>
        <taxon>Paraneoptera</taxon>
        <taxon>Thysanoptera</taxon>
        <taxon>Terebrantia</taxon>
        <taxon>Thripoidea</taxon>
        <taxon>Thripidae</taxon>
        <taxon>Megalurothrips</taxon>
    </lineage>
</organism>
<evidence type="ECO:0000256" key="7">
    <source>
        <dbReference type="ARBA" id="ARBA00023098"/>
    </source>
</evidence>
<dbReference type="PANTHER" id="PTHR11157:SF21">
    <property type="entry name" value="ELONGATION OF VERY LONG CHAIN FATTY ACIDS PROTEIN"/>
    <property type="match status" value="1"/>
</dbReference>
<keyword evidence="2 10" id="KW-0444">Lipid biosynthesis</keyword>
<evidence type="ECO:0000256" key="9">
    <source>
        <dbReference type="ARBA" id="ARBA00023160"/>
    </source>
</evidence>
<dbReference type="Proteomes" id="UP001075354">
    <property type="component" value="Chromosome 6"/>
</dbReference>
<comment type="caution">
    <text evidence="11">The sequence shown here is derived from an EMBL/GenBank/DDBJ whole genome shotgun (WGS) entry which is preliminary data.</text>
</comment>
<keyword evidence="5 10" id="KW-0276">Fatty acid metabolism</keyword>
<name>A0AAV7XMB8_9NEOP</name>
<evidence type="ECO:0000256" key="6">
    <source>
        <dbReference type="ARBA" id="ARBA00022989"/>
    </source>
</evidence>
<keyword evidence="9 10" id="KW-0275">Fatty acid biosynthesis</keyword>
<dbReference type="Pfam" id="PF01151">
    <property type="entry name" value="ELO"/>
    <property type="match status" value="1"/>
</dbReference>
<dbReference type="InterPro" id="IPR030457">
    <property type="entry name" value="ELO_CS"/>
</dbReference>
<keyword evidence="7 10" id="KW-0443">Lipid metabolism</keyword>
<protein>
    <recommendedName>
        <fullName evidence="10">Elongation of very long chain fatty acids protein</fullName>
        <ecNumber evidence="10">2.3.1.199</ecNumber>
    </recommendedName>
    <alternativeName>
        <fullName evidence="10">Very-long-chain 3-oxoacyl-CoA synthase</fullName>
    </alternativeName>
</protein>
<feature type="transmembrane region" description="Helical" evidence="10">
    <location>
        <begin position="6"/>
        <end position="29"/>
    </location>
</feature>
<reference evidence="11" key="1">
    <citation type="submission" date="2022-12" db="EMBL/GenBank/DDBJ databases">
        <title>Chromosome-level genome assembly of the bean flower thrips Megalurothrips usitatus.</title>
        <authorList>
            <person name="Ma L."/>
            <person name="Liu Q."/>
            <person name="Li H."/>
            <person name="Cai W."/>
        </authorList>
    </citation>
    <scope>NUCLEOTIDE SEQUENCE</scope>
    <source>
        <strain evidence="11">Cailab_2022a</strain>
    </source>
</reference>
<keyword evidence="6 10" id="KW-1133">Transmembrane helix</keyword>
<feature type="transmembrane region" description="Helical" evidence="10">
    <location>
        <begin position="65"/>
        <end position="87"/>
    </location>
</feature>
<keyword evidence="3 10" id="KW-0808">Transferase</keyword>
<dbReference type="GO" id="GO:0030148">
    <property type="term" value="P:sphingolipid biosynthetic process"/>
    <property type="evidence" value="ECO:0007669"/>
    <property type="project" value="TreeGrafter"/>
</dbReference>
<proteinExistence type="inferred from homology"/>
<evidence type="ECO:0000256" key="2">
    <source>
        <dbReference type="ARBA" id="ARBA00022516"/>
    </source>
</evidence>
<dbReference type="EC" id="2.3.1.199" evidence="10"/>
<keyword evidence="8 10" id="KW-0472">Membrane</keyword>
<feature type="transmembrane region" description="Helical" evidence="10">
    <location>
        <begin position="41"/>
        <end position="59"/>
    </location>
</feature>
<dbReference type="InterPro" id="IPR002076">
    <property type="entry name" value="ELO_fam"/>
</dbReference>
<keyword evidence="4 10" id="KW-0812">Transmembrane</keyword>
<evidence type="ECO:0000256" key="4">
    <source>
        <dbReference type="ARBA" id="ARBA00022692"/>
    </source>
</evidence>
<accession>A0AAV7XMB8</accession>
<evidence type="ECO:0000256" key="8">
    <source>
        <dbReference type="ARBA" id="ARBA00023136"/>
    </source>
</evidence>
<dbReference type="PROSITE" id="PS01188">
    <property type="entry name" value="ELO"/>
    <property type="match status" value="1"/>
</dbReference>
<comment type="catalytic activity">
    <reaction evidence="10">
        <text>a very-long-chain acyl-CoA + malonyl-CoA + H(+) = a very-long-chain 3-oxoacyl-CoA + CO2 + CoA</text>
        <dbReference type="Rhea" id="RHEA:32727"/>
        <dbReference type="ChEBI" id="CHEBI:15378"/>
        <dbReference type="ChEBI" id="CHEBI:16526"/>
        <dbReference type="ChEBI" id="CHEBI:57287"/>
        <dbReference type="ChEBI" id="CHEBI:57384"/>
        <dbReference type="ChEBI" id="CHEBI:90725"/>
        <dbReference type="ChEBI" id="CHEBI:90736"/>
        <dbReference type="EC" id="2.3.1.199"/>
    </reaction>
</comment>
<sequence>MPKFQAANLVFTYYMIKISDLLDTVFFVLRKKHGHVSFLHVYHHAGMVVVGFLACKFSLNGHFVLLGIVNSFVHVVMYTYYLATALFPDRKPGIRVKKALTLIQLAQFCVLLVHEALPLFQPSCRVQKFWCFALVVQYSFMITLFSDFYVKAYASPTKSKPS</sequence>
<dbReference type="EMBL" id="JAPTSV010000006">
    <property type="protein sequence ID" value="KAJ1526932.1"/>
    <property type="molecule type" value="Genomic_DNA"/>
</dbReference>
<gene>
    <name evidence="11" type="ORF">ONE63_008480</name>
</gene>
<comment type="subcellular location">
    <subcellularLocation>
        <location evidence="1">Membrane</location>
        <topology evidence="1">Multi-pass membrane protein</topology>
    </subcellularLocation>
</comment>
<evidence type="ECO:0000256" key="1">
    <source>
        <dbReference type="ARBA" id="ARBA00004141"/>
    </source>
</evidence>
<dbReference type="AlphaFoldDB" id="A0AAV7XMB8"/>
<evidence type="ECO:0000313" key="11">
    <source>
        <dbReference type="EMBL" id="KAJ1526932.1"/>
    </source>
</evidence>
<dbReference type="GO" id="GO:0034625">
    <property type="term" value="P:fatty acid elongation, monounsaturated fatty acid"/>
    <property type="evidence" value="ECO:0007669"/>
    <property type="project" value="TreeGrafter"/>
</dbReference>
<evidence type="ECO:0000313" key="12">
    <source>
        <dbReference type="Proteomes" id="UP001075354"/>
    </source>
</evidence>
<dbReference type="GO" id="GO:0009922">
    <property type="term" value="F:fatty acid elongase activity"/>
    <property type="evidence" value="ECO:0007669"/>
    <property type="project" value="UniProtKB-EC"/>
</dbReference>
<evidence type="ECO:0000256" key="5">
    <source>
        <dbReference type="ARBA" id="ARBA00022832"/>
    </source>
</evidence>
<feature type="transmembrane region" description="Helical" evidence="10">
    <location>
        <begin position="129"/>
        <end position="150"/>
    </location>
</feature>
<evidence type="ECO:0000256" key="3">
    <source>
        <dbReference type="ARBA" id="ARBA00022679"/>
    </source>
</evidence>